<accession>A0A4R2AN38</accession>
<protein>
    <submittedName>
        <fullName evidence="2">NAD(P)-dependent dehydrogenase (Short-subunit alcohol dehydrogenase family)</fullName>
    </submittedName>
</protein>
<dbReference type="Gene3D" id="3.40.50.720">
    <property type="entry name" value="NAD(P)-binding Rossmann-like Domain"/>
    <property type="match status" value="1"/>
</dbReference>
<comment type="caution">
    <text evidence="2">The sequence shown here is derived from an EMBL/GenBank/DDBJ whole genome shotgun (WGS) entry which is preliminary data.</text>
</comment>
<dbReference type="SUPFAM" id="SSF51735">
    <property type="entry name" value="NAD(P)-binding Rossmann-fold domains"/>
    <property type="match status" value="1"/>
</dbReference>
<gene>
    <name evidence="2" type="ORF">EV184_1486</name>
</gene>
<dbReference type="PANTHER" id="PTHR42760">
    <property type="entry name" value="SHORT-CHAIN DEHYDROGENASES/REDUCTASES FAMILY MEMBER"/>
    <property type="match status" value="1"/>
</dbReference>
<evidence type="ECO:0000313" key="3">
    <source>
        <dbReference type="Proteomes" id="UP000295043"/>
    </source>
</evidence>
<dbReference type="InterPro" id="IPR036291">
    <property type="entry name" value="NAD(P)-bd_dom_sf"/>
</dbReference>
<dbReference type="InterPro" id="IPR002347">
    <property type="entry name" value="SDR_fam"/>
</dbReference>
<dbReference type="GO" id="GO:0016616">
    <property type="term" value="F:oxidoreductase activity, acting on the CH-OH group of donors, NAD or NADP as acceptor"/>
    <property type="evidence" value="ECO:0007669"/>
    <property type="project" value="TreeGrafter"/>
</dbReference>
<dbReference type="Pfam" id="PF13561">
    <property type="entry name" value="adh_short_C2"/>
    <property type="match status" value="1"/>
</dbReference>
<evidence type="ECO:0000313" key="2">
    <source>
        <dbReference type="EMBL" id="TCN15058.1"/>
    </source>
</evidence>
<reference evidence="2 3" key="1">
    <citation type="submission" date="2019-03" db="EMBL/GenBank/DDBJ databases">
        <title>Genomic Encyclopedia of Type Strains, Phase IV (KMG-V): Genome sequencing to study the core and pangenomes of soil and plant-associated prokaryotes.</title>
        <authorList>
            <person name="Whitman W."/>
        </authorList>
    </citation>
    <scope>NUCLEOTIDE SEQUENCE [LARGE SCALE GENOMIC DNA]</scope>
    <source>
        <strain evidence="2 3">23C40</strain>
    </source>
</reference>
<dbReference type="PRINTS" id="PR00080">
    <property type="entry name" value="SDRFAMILY"/>
</dbReference>
<dbReference type="AlphaFoldDB" id="A0A4R2AN38"/>
<dbReference type="PRINTS" id="PR00081">
    <property type="entry name" value="GDHRDH"/>
</dbReference>
<evidence type="ECO:0000256" key="1">
    <source>
        <dbReference type="ARBA" id="ARBA00006484"/>
    </source>
</evidence>
<proteinExistence type="inferred from homology"/>
<dbReference type="RefSeq" id="WP_327422775.1">
    <property type="nucleotide sequence ID" value="NZ_SLVU01000048.1"/>
</dbReference>
<dbReference type="NCBIfam" id="NF005559">
    <property type="entry name" value="PRK07231.1"/>
    <property type="match status" value="1"/>
</dbReference>
<dbReference type="Proteomes" id="UP000295043">
    <property type="component" value="Unassembled WGS sequence"/>
</dbReference>
<organism evidence="2 3">
    <name type="scientific">Sinorhizobium americanum</name>
    <dbReference type="NCBI Taxonomy" id="194963"/>
    <lineage>
        <taxon>Bacteria</taxon>
        <taxon>Pseudomonadati</taxon>
        <taxon>Pseudomonadota</taxon>
        <taxon>Alphaproteobacteria</taxon>
        <taxon>Hyphomicrobiales</taxon>
        <taxon>Rhizobiaceae</taxon>
        <taxon>Sinorhizobium/Ensifer group</taxon>
        <taxon>Sinorhizobium</taxon>
    </lineage>
</organism>
<dbReference type="CDD" id="cd05233">
    <property type="entry name" value="SDR_c"/>
    <property type="match status" value="1"/>
</dbReference>
<dbReference type="FunFam" id="3.40.50.720:FF:000084">
    <property type="entry name" value="Short-chain dehydrogenase reductase"/>
    <property type="match status" value="1"/>
</dbReference>
<comment type="similarity">
    <text evidence="1">Belongs to the short-chain dehydrogenases/reductases (SDR) family.</text>
</comment>
<sequence length="281" mass="29917">MGDHLPKWTVRELREQQSRKGKVLEVSNYSGRVVVVTGAGSGMGRAMVGEFVSRGAYVAALDINLARAAETVEKLEKPEMAFPVQVDVSDPQSVQRGVETIIARWGRIDLLCNNAGILDGHAPAHEVSLEEWNRVMAVNLTGPFLMSRAVIPQMLAQGKGAIINTASTSGFSAAGGGSAYTASKHGVIGLTRQLTFEYGARGIRVNSICPGATATPLALPEHNAASPDMDLAISKVPARRWCQPEEIAKLAAFLGSDDADYVHGSAYVMDGGWLTAARDPF</sequence>
<dbReference type="EMBL" id="SLVU01000048">
    <property type="protein sequence ID" value="TCN15058.1"/>
    <property type="molecule type" value="Genomic_DNA"/>
</dbReference>
<name>A0A4R2AN38_9HYPH</name>